<evidence type="ECO:0000313" key="3">
    <source>
        <dbReference type="Proteomes" id="UP000095085"/>
    </source>
</evidence>
<evidence type="ECO:0000313" key="2">
    <source>
        <dbReference type="EMBL" id="ODV67211.1"/>
    </source>
</evidence>
<proteinExistence type="predicted"/>
<name>A0A1E4RJ09_9ASCO</name>
<dbReference type="EMBL" id="KV454541">
    <property type="protein sequence ID" value="ODV67211.1"/>
    <property type="molecule type" value="Genomic_DNA"/>
</dbReference>
<feature type="region of interest" description="Disordered" evidence="1">
    <location>
        <begin position="112"/>
        <end position="138"/>
    </location>
</feature>
<keyword evidence="3" id="KW-1185">Reference proteome</keyword>
<gene>
    <name evidence="2" type="ORF">HYPBUDRAFT_153093</name>
</gene>
<evidence type="ECO:0000256" key="1">
    <source>
        <dbReference type="SAM" id="MobiDB-lite"/>
    </source>
</evidence>
<reference evidence="3" key="1">
    <citation type="submission" date="2016-05" db="EMBL/GenBank/DDBJ databases">
        <title>Comparative genomics of biotechnologically important yeasts.</title>
        <authorList>
            <consortium name="DOE Joint Genome Institute"/>
            <person name="Riley R."/>
            <person name="Haridas S."/>
            <person name="Wolfe K.H."/>
            <person name="Lopes M.R."/>
            <person name="Hittinger C.T."/>
            <person name="Goker M."/>
            <person name="Salamov A."/>
            <person name="Wisecaver J."/>
            <person name="Long T.M."/>
            <person name="Aerts A.L."/>
            <person name="Barry K."/>
            <person name="Choi C."/>
            <person name="Clum A."/>
            <person name="Coughlan A.Y."/>
            <person name="Deshpande S."/>
            <person name="Douglass A.P."/>
            <person name="Hanson S.J."/>
            <person name="Klenk H.-P."/>
            <person name="Labutti K."/>
            <person name="Lapidus A."/>
            <person name="Lindquist E."/>
            <person name="Lipzen A."/>
            <person name="Meier-Kolthoff J.P."/>
            <person name="Ohm R.A."/>
            <person name="Otillar R.P."/>
            <person name="Pangilinan J."/>
            <person name="Peng Y."/>
            <person name="Rokas A."/>
            <person name="Rosa C.A."/>
            <person name="Scheuner C."/>
            <person name="Sibirny A.A."/>
            <person name="Slot J.C."/>
            <person name="Stielow J.B."/>
            <person name="Sun H."/>
            <person name="Kurtzman C.P."/>
            <person name="Blackwell M."/>
            <person name="Grigoriev I.V."/>
            <person name="Jeffries T.W."/>
        </authorList>
    </citation>
    <scope>NUCLEOTIDE SEQUENCE [LARGE SCALE GENOMIC DNA]</scope>
    <source>
        <strain evidence="3">NRRL Y-1933</strain>
    </source>
</reference>
<sequence length="231" mass="25905">MIMKKLEKRTIQLEDNGDTSSTIEEANGVTTVTHKSPSTTTTISSNHDGASYTTIINNGTTKIIKSTPIQKKETRQRGLSSGIDDNKILQWVCCECGLAHGSIIYNSQHQSNLTNLPPPPPSLPIISKDDSNTSLNEDESGDLISKVKFYSQLIYNRDYTTSNDSILNNQYPNSPLQSPIYSDNDNNSIISNEEDLKIEEILLKPPSRFTCHRCYHMMCPYCLKIRTKDLD</sequence>
<dbReference type="OrthoDB" id="4020802at2759"/>
<organism evidence="2 3">
    <name type="scientific">Hyphopichia burtonii NRRL Y-1933</name>
    <dbReference type="NCBI Taxonomy" id="984485"/>
    <lineage>
        <taxon>Eukaryota</taxon>
        <taxon>Fungi</taxon>
        <taxon>Dikarya</taxon>
        <taxon>Ascomycota</taxon>
        <taxon>Saccharomycotina</taxon>
        <taxon>Pichiomycetes</taxon>
        <taxon>Debaryomycetaceae</taxon>
        <taxon>Hyphopichia</taxon>
    </lineage>
</organism>
<accession>A0A1E4RJ09</accession>
<protein>
    <submittedName>
        <fullName evidence="2">Uncharacterized protein</fullName>
    </submittedName>
</protein>
<dbReference type="RefSeq" id="XP_020076278.1">
    <property type="nucleotide sequence ID" value="XM_020221367.1"/>
</dbReference>
<dbReference type="AlphaFoldDB" id="A0A1E4RJ09"/>
<dbReference type="Proteomes" id="UP000095085">
    <property type="component" value="Unassembled WGS sequence"/>
</dbReference>
<dbReference type="GeneID" id="30995916"/>